<evidence type="ECO:0008006" key="7">
    <source>
        <dbReference type="Google" id="ProtNLM"/>
    </source>
</evidence>
<dbReference type="OMA" id="IRNKGQQ"/>
<keyword evidence="4" id="KW-0175">Coiled coil</keyword>
<dbReference type="GO" id="GO:0003735">
    <property type="term" value="F:structural constituent of ribosome"/>
    <property type="evidence" value="ECO:0007669"/>
    <property type="project" value="EnsemblFungi"/>
</dbReference>
<dbReference type="GeneID" id="96903571"/>
<keyword evidence="3" id="KW-0687">Ribonucleoprotein</keyword>
<dbReference type="OrthoDB" id="274752at2759"/>
<dbReference type="Gene3D" id="2.40.50.140">
    <property type="entry name" value="Nucleic acid-binding proteins"/>
    <property type="match status" value="1"/>
</dbReference>
<dbReference type="FunFam" id="2.40.50.140:FF:000353">
    <property type="entry name" value="Mitochondrial ribosomal protein"/>
    <property type="match status" value="1"/>
</dbReference>
<evidence type="ECO:0000256" key="3">
    <source>
        <dbReference type="ARBA" id="ARBA00023274"/>
    </source>
</evidence>
<dbReference type="InParanoid" id="G0VEH4"/>
<dbReference type="InterPro" id="IPR000266">
    <property type="entry name" value="Ribosomal_uS17"/>
</dbReference>
<dbReference type="Proteomes" id="UP000001640">
    <property type="component" value="Chromosome 4"/>
</dbReference>
<feature type="coiled-coil region" evidence="4">
    <location>
        <begin position="164"/>
        <end position="198"/>
    </location>
</feature>
<keyword evidence="6" id="KW-1185">Reference proteome</keyword>
<dbReference type="InterPro" id="IPR012340">
    <property type="entry name" value="NA-bd_OB-fold"/>
</dbReference>
<evidence type="ECO:0000313" key="5">
    <source>
        <dbReference type="EMBL" id="CCC69965.1"/>
    </source>
</evidence>
<accession>G0VEH4</accession>
<organism evidence="5 6">
    <name type="scientific">Naumovozyma castellii</name>
    <name type="common">Yeast</name>
    <name type="synonym">Saccharomyces castellii</name>
    <dbReference type="NCBI Taxonomy" id="27288"/>
    <lineage>
        <taxon>Eukaryota</taxon>
        <taxon>Fungi</taxon>
        <taxon>Dikarya</taxon>
        <taxon>Ascomycota</taxon>
        <taxon>Saccharomycotina</taxon>
        <taxon>Saccharomycetes</taxon>
        <taxon>Saccharomycetales</taxon>
        <taxon>Saccharomycetaceae</taxon>
        <taxon>Naumovozyma</taxon>
    </lineage>
</organism>
<dbReference type="FunCoup" id="G0VEH4">
    <property type="interactions" value="269"/>
</dbReference>
<dbReference type="eggNOG" id="KOG1740">
    <property type="taxonomic scope" value="Eukaryota"/>
</dbReference>
<dbReference type="PANTHER" id="PTHR10744">
    <property type="entry name" value="40S RIBOSOMAL PROTEIN S11 FAMILY MEMBER"/>
    <property type="match status" value="1"/>
</dbReference>
<dbReference type="EMBL" id="HE576755">
    <property type="protein sequence ID" value="CCC69965.1"/>
    <property type="molecule type" value="Genomic_DNA"/>
</dbReference>
<dbReference type="STRING" id="1064592.G0VEH4"/>
<reference evidence="5 6" key="1">
    <citation type="journal article" date="2011" name="Proc. Natl. Acad. Sci. U.S.A.">
        <title>Evolutionary erosion of yeast sex chromosomes by mating-type switching accidents.</title>
        <authorList>
            <person name="Gordon J.L."/>
            <person name="Armisen D."/>
            <person name="Proux-Wera E."/>
            <person name="Oheigeartaigh S.S."/>
            <person name="Byrne K.P."/>
            <person name="Wolfe K.H."/>
        </authorList>
    </citation>
    <scope>NUCLEOTIDE SEQUENCE [LARGE SCALE GENOMIC DNA]</scope>
    <source>
        <strain evidence="6">ATCC 76901 / BCRC 22586 / CBS 4309 / NBRC 1992 / NRRL Y-12630</strain>
    </source>
</reference>
<dbReference type="AlphaFoldDB" id="G0VEH4"/>
<dbReference type="CDD" id="cd00364">
    <property type="entry name" value="Ribosomal_uS17"/>
    <property type="match status" value="1"/>
</dbReference>
<dbReference type="PANTHER" id="PTHR10744:SF1">
    <property type="entry name" value="SMALL RIBOSOMAL SUBUNIT PROTEIN US17M"/>
    <property type="match status" value="1"/>
</dbReference>
<protein>
    <recommendedName>
        <fullName evidence="7">37S ribosomal protein S17, mitochondrial</fullName>
    </recommendedName>
</protein>
<evidence type="ECO:0000256" key="1">
    <source>
        <dbReference type="ARBA" id="ARBA00010254"/>
    </source>
</evidence>
<dbReference type="RefSeq" id="XP_003676326.1">
    <property type="nucleotide sequence ID" value="XM_003676278.1"/>
</dbReference>
<proteinExistence type="inferred from homology"/>
<gene>
    <name evidence="5" type="primary">NCAS0D03840</name>
    <name evidence="5" type="ordered locus">NCAS_0D03840</name>
</gene>
<name>G0VEH4_NAUCA</name>
<evidence type="ECO:0000256" key="2">
    <source>
        <dbReference type="ARBA" id="ARBA00022980"/>
    </source>
</evidence>
<sequence>MARQNFVGLVVSQGKMQKTVKVRVESKVFNKKINKELFHRKDYLVHDEGGISREGDMVRIESTRPLSKHKFFAIAEIIKNSGQKFAEYESMAKLNVAKEEAMKSKEFLDKRVQRENTYKTDINLLKDIKTIQKALAQGESKSNEDLLQVKKRYGIQDFTQDSIRQLLKLDITELEKNIETQQSNLETLQTKLSEYLANDEEATSFLESHGVSNPSELQRNIKKNLLRKHLLQDLQLST</sequence>
<comment type="similarity">
    <text evidence="1">Belongs to the universal ribosomal protein uS17 family.</text>
</comment>
<dbReference type="Pfam" id="PF00366">
    <property type="entry name" value="Ribosomal_S17"/>
    <property type="match status" value="1"/>
</dbReference>
<dbReference type="KEGG" id="ncs:NCAS_0D03840"/>
<dbReference type="SUPFAM" id="SSF50249">
    <property type="entry name" value="Nucleic acid-binding proteins"/>
    <property type="match status" value="1"/>
</dbReference>
<dbReference type="GO" id="GO:0006412">
    <property type="term" value="P:translation"/>
    <property type="evidence" value="ECO:0007669"/>
    <property type="project" value="InterPro"/>
</dbReference>
<dbReference type="GO" id="GO:0005763">
    <property type="term" value="C:mitochondrial small ribosomal subunit"/>
    <property type="evidence" value="ECO:0007669"/>
    <property type="project" value="EnsemblFungi"/>
</dbReference>
<reference key="2">
    <citation type="submission" date="2011-08" db="EMBL/GenBank/DDBJ databases">
        <title>Genome sequence of Naumovozyma castellii.</title>
        <authorList>
            <person name="Gordon J.L."/>
            <person name="Armisen D."/>
            <person name="Proux-Wera E."/>
            <person name="OhEigeartaigh S.S."/>
            <person name="Byrne K.P."/>
            <person name="Wolfe K.H."/>
        </authorList>
    </citation>
    <scope>NUCLEOTIDE SEQUENCE</scope>
    <source>
        <strain>Type strain:CBS 4309</strain>
    </source>
</reference>
<evidence type="ECO:0000256" key="4">
    <source>
        <dbReference type="SAM" id="Coils"/>
    </source>
</evidence>
<keyword evidence="2" id="KW-0689">Ribosomal protein</keyword>
<dbReference type="HOGENOM" id="CLU_1246209_0_0_1"/>
<evidence type="ECO:0000313" key="6">
    <source>
        <dbReference type="Proteomes" id="UP000001640"/>
    </source>
</evidence>